<keyword evidence="4" id="KW-1185">Reference proteome</keyword>
<feature type="compositionally biased region" description="Low complexity" evidence="1">
    <location>
        <begin position="253"/>
        <end position="337"/>
    </location>
</feature>
<dbReference type="PROSITE" id="PS50234">
    <property type="entry name" value="VWFA"/>
    <property type="match status" value="1"/>
</dbReference>
<dbReference type="SUPFAM" id="SSF53300">
    <property type="entry name" value="vWA-like"/>
    <property type="match status" value="1"/>
</dbReference>
<organism evidence="3 4">
    <name type="scientific">Thalassiosira oceanica</name>
    <name type="common">Marine diatom</name>
    <dbReference type="NCBI Taxonomy" id="159749"/>
    <lineage>
        <taxon>Eukaryota</taxon>
        <taxon>Sar</taxon>
        <taxon>Stramenopiles</taxon>
        <taxon>Ochrophyta</taxon>
        <taxon>Bacillariophyta</taxon>
        <taxon>Coscinodiscophyceae</taxon>
        <taxon>Thalassiosirophycidae</taxon>
        <taxon>Thalassiosirales</taxon>
        <taxon>Thalassiosiraceae</taxon>
        <taxon>Thalassiosira</taxon>
    </lineage>
</organism>
<sequence>MLPSTSPSWSALPTKSPSLCEIVFGGSSQVTRNNFGGRNDNNDKFAMITNIGFYNGQPFHLKLESALANGVDENCFCDDEDCDEQACKIAINSHGVEEVCELKVLARFSNLRVLKPEHVWSDGSFDTFACGGCQDSCCPVSGEEDSAEYVSNATIIAGGQTFTGGEQFNAGGKGIPDVQDPQSLTPFQQSQSVSFLYTDAADFVIGFGRASNTGRGKVQFAGVNACNESRPSLSPSKAPSPSPSRSELPTKVPLLSPYMLPSTSPSLSPSEVLSTSTSLSRSEVPSTNPSLSLSDAPSTSPSLSPSMAPSTSPSLSLSEVPSTSPSMSPSEVPSSSLTLSGDFVQIGDWRLARVCETCGRSHFSISSQANGKTSQIFRDDGTRHIGHGVRTDYHGFDLTGGTGLTYSTQPIVFGHMAVQIRDWRIRQINSDNLSVTYENGNVSRIYRSDGTVHGNVRSWGGYIDTDLGEPTCAYLTSSFLQLGDWRFGEIGDHLSVTHKDGKTCKTFICEIYVLSESPSMAPSMSPSLSPSGGPSESIVPTALPSSSPSCSKEVDFDICFGKLMSIQDFTIDMVTALDSFDEDKSYSIVQFASSGSLVQSSGDKNSTIDSVNSLVYTGGLTNHAEAIGRCRDALSGTPDRNKYMLLITDGKPNRPQPTGPTDPSPADAAIASADLAKGDDINIILVFIATNSARRANPALDFMSKIDSDGEVFNITDFGSLETLVEELIEQVSCSTDTPIQRLAFTTLAPAVLGLMVDFLGTFKLQAKARVDPSVSQVTNRIQIRLVVLECDAKQKRYT</sequence>
<name>K0TRJ3_THAOC</name>
<feature type="region of interest" description="Disordered" evidence="1">
    <location>
        <begin position="226"/>
        <end position="337"/>
    </location>
</feature>
<dbReference type="AlphaFoldDB" id="K0TRJ3"/>
<dbReference type="CDD" id="cd00198">
    <property type="entry name" value="vWFA"/>
    <property type="match status" value="1"/>
</dbReference>
<evidence type="ECO:0000313" key="3">
    <source>
        <dbReference type="EMBL" id="EJK77897.1"/>
    </source>
</evidence>
<reference evidence="3 4" key="1">
    <citation type="journal article" date="2012" name="Genome Biol.">
        <title>Genome and low-iron response of an oceanic diatom adapted to chronic iron limitation.</title>
        <authorList>
            <person name="Lommer M."/>
            <person name="Specht M."/>
            <person name="Roy A.S."/>
            <person name="Kraemer L."/>
            <person name="Andreson R."/>
            <person name="Gutowska M.A."/>
            <person name="Wolf J."/>
            <person name="Bergner S.V."/>
            <person name="Schilhabel M.B."/>
            <person name="Klostermeier U.C."/>
            <person name="Beiko R.G."/>
            <person name="Rosenstiel P."/>
            <person name="Hippler M."/>
            <person name="Laroche J."/>
        </authorList>
    </citation>
    <scope>NUCLEOTIDE SEQUENCE [LARGE SCALE GENOMIC DNA]</scope>
    <source>
        <strain evidence="3 4">CCMP1005</strain>
    </source>
</reference>
<protein>
    <recommendedName>
        <fullName evidence="2">VWFA domain-containing protein</fullName>
    </recommendedName>
</protein>
<dbReference type="InterPro" id="IPR002035">
    <property type="entry name" value="VWF_A"/>
</dbReference>
<dbReference type="Gene3D" id="3.40.50.410">
    <property type="entry name" value="von Willebrand factor, type A domain"/>
    <property type="match status" value="1"/>
</dbReference>
<dbReference type="InterPro" id="IPR051860">
    <property type="entry name" value="Plasmodium_CSP_Invasion"/>
</dbReference>
<accession>K0TRJ3</accession>
<dbReference type="SMART" id="SM00327">
    <property type="entry name" value="VWA"/>
    <property type="match status" value="1"/>
</dbReference>
<dbReference type="OrthoDB" id="9940467at2759"/>
<feature type="compositionally biased region" description="Pro residues" evidence="1">
    <location>
        <begin position="654"/>
        <end position="663"/>
    </location>
</feature>
<dbReference type="PANTHER" id="PTHR44826">
    <property type="entry name" value="SPORE COAT PROTEIN SP85"/>
    <property type="match status" value="1"/>
</dbReference>
<feature type="region of interest" description="Disordered" evidence="1">
    <location>
        <begin position="523"/>
        <end position="544"/>
    </location>
</feature>
<evidence type="ECO:0000313" key="4">
    <source>
        <dbReference type="Proteomes" id="UP000266841"/>
    </source>
</evidence>
<feature type="domain" description="VWFA" evidence="2">
    <location>
        <begin position="551"/>
        <end position="728"/>
    </location>
</feature>
<dbReference type="Proteomes" id="UP000266841">
    <property type="component" value="Unassembled WGS sequence"/>
</dbReference>
<comment type="caution">
    <text evidence="3">The sequence shown here is derived from an EMBL/GenBank/DDBJ whole genome shotgun (WGS) entry which is preliminary data.</text>
</comment>
<feature type="compositionally biased region" description="Low complexity" evidence="1">
    <location>
        <begin position="229"/>
        <end position="246"/>
    </location>
</feature>
<dbReference type="EMBL" id="AGNL01000278">
    <property type="protein sequence ID" value="EJK77897.1"/>
    <property type="molecule type" value="Genomic_DNA"/>
</dbReference>
<evidence type="ECO:0000256" key="1">
    <source>
        <dbReference type="SAM" id="MobiDB-lite"/>
    </source>
</evidence>
<proteinExistence type="predicted"/>
<gene>
    <name evidence="3" type="ORF">THAOC_00239</name>
</gene>
<feature type="compositionally biased region" description="Low complexity" evidence="1">
    <location>
        <begin position="523"/>
        <end position="537"/>
    </location>
</feature>
<dbReference type="Pfam" id="PF00092">
    <property type="entry name" value="VWA"/>
    <property type="match status" value="1"/>
</dbReference>
<evidence type="ECO:0000259" key="2">
    <source>
        <dbReference type="PROSITE" id="PS50234"/>
    </source>
</evidence>
<feature type="region of interest" description="Disordered" evidence="1">
    <location>
        <begin position="648"/>
        <end position="667"/>
    </location>
</feature>
<dbReference type="InterPro" id="IPR036465">
    <property type="entry name" value="vWFA_dom_sf"/>
</dbReference>